<organism evidence="2 3">
    <name type="scientific">Nocardioides zeicaulis</name>
    <dbReference type="NCBI Taxonomy" id="1776857"/>
    <lineage>
        <taxon>Bacteria</taxon>
        <taxon>Bacillati</taxon>
        <taxon>Actinomycetota</taxon>
        <taxon>Actinomycetes</taxon>
        <taxon>Propionibacteriales</taxon>
        <taxon>Nocardioidaceae</taxon>
        <taxon>Nocardioides</taxon>
    </lineage>
</organism>
<proteinExistence type="predicted"/>
<dbReference type="Proteomes" id="UP001589698">
    <property type="component" value="Unassembled WGS sequence"/>
</dbReference>
<keyword evidence="3" id="KW-1185">Reference proteome</keyword>
<sequence>MATKEHGKLKVDMSAAGPRVGGEFTFGQLVKLVVALIAAAAIGIAAFVGLGVFGLFSIPNIFKTERIDRSAPPVLKSIEDLAEFRAAVGNFEVVLDIEDDVNNLPDFLAGERNLYVVTGTVDAYVDFSGLAKGDITLSEDGTKATIRLPEVELGEPNLDHENTYRYENDRGLLTRVGDAFSAEDDSTLFVEAEDKLATAAEASELKEQALSNTKDTLGSICKALGVEATFVD</sequence>
<dbReference type="Pfam" id="PF14014">
    <property type="entry name" value="DUF4230"/>
    <property type="match status" value="1"/>
</dbReference>
<name>A0ABV6E1A0_9ACTN</name>
<keyword evidence="1" id="KW-0472">Membrane</keyword>
<dbReference type="EMBL" id="JBHLXH010000001">
    <property type="protein sequence ID" value="MFC0222629.1"/>
    <property type="molecule type" value="Genomic_DNA"/>
</dbReference>
<keyword evidence="1" id="KW-0812">Transmembrane</keyword>
<evidence type="ECO:0000313" key="3">
    <source>
        <dbReference type="Proteomes" id="UP001589698"/>
    </source>
</evidence>
<reference evidence="2 3" key="1">
    <citation type="submission" date="2024-09" db="EMBL/GenBank/DDBJ databases">
        <authorList>
            <person name="Sun Q."/>
            <person name="Mori K."/>
        </authorList>
    </citation>
    <scope>NUCLEOTIDE SEQUENCE [LARGE SCALE GENOMIC DNA]</scope>
    <source>
        <strain evidence="2 3">CCM 8654</strain>
    </source>
</reference>
<keyword evidence="1" id="KW-1133">Transmembrane helix</keyword>
<feature type="transmembrane region" description="Helical" evidence="1">
    <location>
        <begin position="32"/>
        <end position="56"/>
    </location>
</feature>
<evidence type="ECO:0000256" key="1">
    <source>
        <dbReference type="SAM" id="Phobius"/>
    </source>
</evidence>
<evidence type="ECO:0000313" key="2">
    <source>
        <dbReference type="EMBL" id="MFC0222629.1"/>
    </source>
</evidence>
<accession>A0ABV6E1A0</accession>
<dbReference type="RefSeq" id="WP_378518277.1">
    <property type="nucleotide sequence ID" value="NZ_CBCSDI010000002.1"/>
</dbReference>
<comment type="caution">
    <text evidence="2">The sequence shown here is derived from an EMBL/GenBank/DDBJ whole genome shotgun (WGS) entry which is preliminary data.</text>
</comment>
<protein>
    <submittedName>
        <fullName evidence="2">DUF4230 domain-containing protein</fullName>
    </submittedName>
</protein>
<gene>
    <name evidence="2" type="ORF">ACFFJG_09055</name>
</gene>
<dbReference type="InterPro" id="IPR025324">
    <property type="entry name" value="DUF4230"/>
</dbReference>